<sequence length="72" mass="8725">NESINTIRNHLENYYHEEEYDDSKYESEYESEEKNGLELNQGKEFSSWELAESYLDEYAKQQEFCLHYLSGK</sequence>
<gene>
    <name evidence="1" type="ORF">RhiirC2_802223</name>
</gene>
<comment type="caution">
    <text evidence="1">The sequence shown here is derived from an EMBL/GenBank/DDBJ whole genome shotgun (WGS) entry which is preliminary data.</text>
</comment>
<feature type="non-terminal residue" evidence="1">
    <location>
        <position position="1"/>
    </location>
</feature>
<protein>
    <submittedName>
        <fullName evidence="1">Uncharacterized protein</fullName>
    </submittedName>
</protein>
<reference evidence="1 2" key="2">
    <citation type="submission" date="2017-10" db="EMBL/GenBank/DDBJ databases">
        <title>Extensive intraspecific genome diversity in a model arbuscular mycorrhizal fungus.</title>
        <authorList>
            <person name="Chen E.C.H."/>
            <person name="Morin E."/>
            <person name="Baudet D."/>
            <person name="Noel J."/>
            <person name="Ndikumana S."/>
            <person name="Charron P."/>
            <person name="St-Onge C."/>
            <person name="Giorgi J."/>
            <person name="Grigoriev I.V."/>
            <person name="Roux C."/>
            <person name="Martin F.M."/>
            <person name="Corradi N."/>
        </authorList>
    </citation>
    <scope>NUCLEOTIDE SEQUENCE [LARGE SCALE GENOMIC DNA]</scope>
    <source>
        <strain evidence="1 2">C2</strain>
    </source>
</reference>
<accession>A0A2N1M1L5</accession>
<dbReference type="EMBL" id="LLXL01007459">
    <property type="protein sequence ID" value="PKK55506.1"/>
    <property type="molecule type" value="Genomic_DNA"/>
</dbReference>
<organism evidence="1 2">
    <name type="scientific">Rhizophagus irregularis</name>
    <dbReference type="NCBI Taxonomy" id="588596"/>
    <lineage>
        <taxon>Eukaryota</taxon>
        <taxon>Fungi</taxon>
        <taxon>Fungi incertae sedis</taxon>
        <taxon>Mucoromycota</taxon>
        <taxon>Glomeromycotina</taxon>
        <taxon>Glomeromycetes</taxon>
        <taxon>Glomerales</taxon>
        <taxon>Glomeraceae</taxon>
        <taxon>Rhizophagus</taxon>
    </lineage>
</organism>
<reference evidence="1 2" key="1">
    <citation type="submission" date="2016-04" db="EMBL/GenBank/DDBJ databases">
        <title>Genome analyses suggest a sexual origin of heterokaryosis in a supposedly ancient asexual fungus.</title>
        <authorList>
            <person name="Ropars J."/>
            <person name="Sedzielewska K."/>
            <person name="Noel J."/>
            <person name="Charron P."/>
            <person name="Farinelli L."/>
            <person name="Marton T."/>
            <person name="Kruger M."/>
            <person name="Pelin A."/>
            <person name="Brachmann A."/>
            <person name="Corradi N."/>
        </authorList>
    </citation>
    <scope>NUCLEOTIDE SEQUENCE [LARGE SCALE GENOMIC DNA]</scope>
    <source>
        <strain evidence="1 2">C2</strain>
    </source>
</reference>
<dbReference type="AlphaFoldDB" id="A0A2N1M1L5"/>
<dbReference type="Proteomes" id="UP000233469">
    <property type="component" value="Unassembled WGS sequence"/>
</dbReference>
<proteinExistence type="predicted"/>
<evidence type="ECO:0000313" key="2">
    <source>
        <dbReference type="Proteomes" id="UP000233469"/>
    </source>
</evidence>
<evidence type="ECO:0000313" key="1">
    <source>
        <dbReference type="EMBL" id="PKK55506.1"/>
    </source>
</evidence>
<name>A0A2N1M1L5_9GLOM</name>